<dbReference type="PANTHER" id="PTHR22907">
    <property type="entry name" value="GH04558P"/>
    <property type="match status" value="1"/>
</dbReference>
<dbReference type="OrthoDB" id="6139674at2759"/>
<dbReference type="Proteomes" id="UP000270094">
    <property type="component" value="Unassembled WGS sequence"/>
</dbReference>
<evidence type="ECO:0000313" key="4">
    <source>
        <dbReference type="EMBL" id="VDM81995.1"/>
    </source>
</evidence>
<evidence type="ECO:0000256" key="1">
    <source>
        <dbReference type="ARBA" id="ARBA00022460"/>
    </source>
</evidence>
<feature type="domain" description="ZP" evidence="3">
    <location>
        <begin position="1"/>
        <end position="63"/>
    </location>
</feature>
<dbReference type="PROSITE" id="PS51034">
    <property type="entry name" value="ZP_2"/>
    <property type="match status" value="1"/>
</dbReference>
<dbReference type="InterPro" id="IPR051962">
    <property type="entry name" value="Cuticlin"/>
</dbReference>
<reference evidence="4 5" key="1">
    <citation type="submission" date="2018-11" db="EMBL/GenBank/DDBJ databases">
        <authorList>
            <consortium name="Pathogen Informatics"/>
        </authorList>
    </citation>
    <scope>NUCLEOTIDE SEQUENCE [LARGE SCALE GENOMIC DNA]</scope>
</reference>
<protein>
    <recommendedName>
        <fullName evidence="3">ZP domain-containing protein</fullName>
    </recommendedName>
</protein>
<dbReference type="PANTHER" id="PTHR22907:SF54">
    <property type="entry name" value="GH04558P"/>
    <property type="match status" value="1"/>
</dbReference>
<gene>
    <name evidence="4" type="ORF">SVUK_LOCUS16993</name>
</gene>
<dbReference type="AlphaFoldDB" id="A0A3P7LHC9"/>
<organism evidence="4 5">
    <name type="scientific">Strongylus vulgaris</name>
    <name type="common">Blood worm</name>
    <dbReference type="NCBI Taxonomy" id="40348"/>
    <lineage>
        <taxon>Eukaryota</taxon>
        <taxon>Metazoa</taxon>
        <taxon>Ecdysozoa</taxon>
        <taxon>Nematoda</taxon>
        <taxon>Chromadorea</taxon>
        <taxon>Rhabditida</taxon>
        <taxon>Rhabditina</taxon>
        <taxon>Rhabditomorpha</taxon>
        <taxon>Strongyloidea</taxon>
        <taxon>Strongylidae</taxon>
        <taxon>Strongylus</taxon>
    </lineage>
</organism>
<name>A0A3P7LHC9_STRVU</name>
<proteinExistence type="predicted"/>
<sequence>MARTRGLKFEETLEIISPRGVVVDTTIVLMFHPIFMTQVDKAYHIQCNYLETNEEVTQALDVR</sequence>
<keyword evidence="5" id="KW-1185">Reference proteome</keyword>
<accession>A0A3P7LHC9</accession>
<dbReference type="Pfam" id="PF25057">
    <property type="entry name" value="CUT_N"/>
    <property type="match status" value="1"/>
</dbReference>
<evidence type="ECO:0000313" key="5">
    <source>
        <dbReference type="Proteomes" id="UP000270094"/>
    </source>
</evidence>
<evidence type="ECO:0000259" key="3">
    <source>
        <dbReference type="PROSITE" id="PS51034"/>
    </source>
</evidence>
<dbReference type="GO" id="GO:0042302">
    <property type="term" value="F:structural constituent of cuticle"/>
    <property type="evidence" value="ECO:0007669"/>
    <property type="project" value="UniProtKB-KW"/>
</dbReference>
<keyword evidence="1" id="KW-0193">Cuticle</keyword>
<keyword evidence="2" id="KW-0732">Signal</keyword>
<dbReference type="InterPro" id="IPR001507">
    <property type="entry name" value="ZP_dom"/>
</dbReference>
<dbReference type="EMBL" id="UYYB01115514">
    <property type="protein sequence ID" value="VDM81995.1"/>
    <property type="molecule type" value="Genomic_DNA"/>
</dbReference>
<evidence type="ECO:0000256" key="2">
    <source>
        <dbReference type="ARBA" id="ARBA00022729"/>
    </source>
</evidence>
<dbReference type="InterPro" id="IPR056953">
    <property type="entry name" value="CUT_N"/>
</dbReference>